<proteinExistence type="predicted"/>
<sequence length="155" mass="17386">MMRIMRLWCESIGMTRSQMMTVMQKLVVVNLWPCIRQVGWAWHQDKHRISYLTYRLQGILGRISSTELGPTFTTALSAYVSSWEVGVEGSRRPSAGSKLGRVLCCLGLISRDRLVFYTMVDIRSLVVGSSSQELGRKSAGIAAKVTKAPVRESFL</sequence>
<dbReference type="Proteomes" id="UP000321331">
    <property type="component" value="Unassembled WGS sequence"/>
</dbReference>
<evidence type="ECO:0000313" key="1">
    <source>
        <dbReference type="EMBL" id="TXC04282.1"/>
    </source>
</evidence>
<organism evidence="1 2">
    <name type="scientific">Fusarium oxysporum f. sp. cubense</name>
    <dbReference type="NCBI Taxonomy" id="61366"/>
    <lineage>
        <taxon>Eukaryota</taxon>
        <taxon>Fungi</taxon>
        <taxon>Dikarya</taxon>
        <taxon>Ascomycota</taxon>
        <taxon>Pezizomycotina</taxon>
        <taxon>Sordariomycetes</taxon>
        <taxon>Hypocreomycetidae</taxon>
        <taxon>Hypocreales</taxon>
        <taxon>Nectriaceae</taxon>
        <taxon>Fusarium</taxon>
        <taxon>Fusarium oxysporum species complex</taxon>
    </lineage>
</organism>
<protein>
    <submittedName>
        <fullName evidence="1">Uncharacterized protein</fullName>
    </submittedName>
</protein>
<dbReference type="EMBL" id="VMNF01000007">
    <property type="protein sequence ID" value="TXC04282.1"/>
    <property type="molecule type" value="Genomic_DNA"/>
</dbReference>
<accession>A0A5C6T0H1</accession>
<gene>
    <name evidence="1" type="ORF">FocTR4_00000859</name>
</gene>
<dbReference type="AlphaFoldDB" id="A0A5C6T0H1"/>
<name>A0A5C6T0H1_FUSOC</name>
<evidence type="ECO:0000313" key="2">
    <source>
        <dbReference type="Proteomes" id="UP000321331"/>
    </source>
</evidence>
<comment type="caution">
    <text evidence="1">The sequence shown here is derived from an EMBL/GenBank/DDBJ whole genome shotgun (WGS) entry which is preliminary data.</text>
</comment>
<reference evidence="1 2" key="1">
    <citation type="submission" date="2019-07" db="EMBL/GenBank/DDBJ databases">
        <title>The First High-Quality Draft Genome Sequence of the Causal Agent of the Current Panama Disease Epidemic.</title>
        <authorList>
            <person name="Warmington R.J."/>
            <person name="Kay W."/>
            <person name="Jeffries A."/>
            <person name="Bebber D."/>
            <person name="Moore K."/>
            <person name="Studholme D.J."/>
        </authorList>
    </citation>
    <scope>NUCLEOTIDE SEQUENCE [LARGE SCALE GENOMIC DNA]</scope>
    <source>
        <strain evidence="1 2">TR4</strain>
    </source>
</reference>